<reference evidence="1" key="1">
    <citation type="journal article" date="2019" name="BMC Genomics">
        <title>A new reference genome for Sorghum bicolor reveals high levels of sequence similarity between sweet and grain genotypes: implications for the genetics of sugar metabolism.</title>
        <authorList>
            <person name="Cooper E.A."/>
            <person name="Brenton Z.W."/>
            <person name="Flinn B.S."/>
            <person name="Jenkins J."/>
            <person name="Shu S."/>
            <person name="Flowers D."/>
            <person name="Luo F."/>
            <person name="Wang Y."/>
            <person name="Xia P."/>
            <person name="Barry K."/>
            <person name="Daum C."/>
            <person name="Lipzen A."/>
            <person name="Yoshinaga Y."/>
            <person name="Schmutz J."/>
            <person name="Saski C."/>
            <person name="Vermerris W."/>
            <person name="Kresovich S."/>
        </authorList>
    </citation>
    <scope>NUCLEOTIDE SEQUENCE</scope>
</reference>
<dbReference type="AlphaFoldDB" id="A0A921UZH9"/>
<name>A0A921UZH9_SORBI</name>
<sequence length="65" mass="7267">MRTGSIYKSCSVLKPCCCVEVEIWLLVAAACFSMYRLSRDCDVSAEVAIHRVRAADGEQYFGDQD</sequence>
<protein>
    <submittedName>
        <fullName evidence="1">Uncharacterized protein</fullName>
    </submittedName>
</protein>
<reference evidence="1" key="2">
    <citation type="submission" date="2020-10" db="EMBL/GenBank/DDBJ databases">
        <authorList>
            <person name="Cooper E.A."/>
            <person name="Brenton Z.W."/>
            <person name="Flinn B.S."/>
            <person name="Jenkins J."/>
            <person name="Shu S."/>
            <person name="Flowers D."/>
            <person name="Luo F."/>
            <person name="Wang Y."/>
            <person name="Xia P."/>
            <person name="Barry K."/>
            <person name="Daum C."/>
            <person name="Lipzen A."/>
            <person name="Yoshinaga Y."/>
            <person name="Schmutz J."/>
            <person name="Saski C."/>
            <person name="Vermerris W."/>
            <person name="Kresovich S."/>
        </authorList>
    </citation>
    <scope>NUCLEOTIDE SEQUENCE</scope>
</reference>
<dbReference type="EMBL" id="CM027680">
    <property type="protein sequence ID" value="KAG0549628.1"/>
    <property type="molecule type" value="Genomic_DNA"/>
</dbReference>
<organism evidence="1 2">
    <name type="scientific">Sorghum bicolor</name>
    <name type="common">Sorghum</name>
    <name type="synonym">Sorghum vulgare</name>
    <dbReference type="NCBI Taxonomy" id="4558"/>
    <lineage>
        <taxon>Eukaryota</taxon>
        <taxon>Viridiplantae</taxon>
        <taxon>Streptophyta</taxon>
        <taxon>Embryophyta</taxon>
        <taxon>Tracheophyta</taxon>
        <taxon>Spermatophyta</taxon>
        <taxon>Magnoliopsida</taxon>
        <taxon>Liliopsida</taxon>
        <taxon>Poales</taxon>
        <taxon>Poaceae</taxon>
        <taxon>PACMAD clade</taxon>
        <taxon>Panicoideae</taxon>
        <taxon>Andropogonodae</taxon>
        <taxon>Andropogoneae</taxon>
        <taxon>Sorghinae</taxon>
        <taxon>Sorghum</taxon>
    </lineage>
</organism>
<comment type="caution">
    <text evidence="1">The sequence shown here is derived from an EMBL/GenBank/DDBJ whole genome shotgun (WGS) entry which is preliminary data.</text>
</comment>
<accession>A0A921UZH9</accession>
<gene>
    <name evidence="1" type="ORF">BDA96_01G271200</name>
</gene>
<proteinExistence type="predicted"/>
<evidence type="ECO:0000313" key="1">
    <source>
        <dbReference type="EMBL" id="KAG0549628.1"/>
    </source>
</evidence>
<dbReference type="Proteomes" id="UP000807115">
    <property type="component" value="Chromosome 1"/>
</dbReference>
<evidence type="ECO:0000313" key="2">
    <source>
        <dbReference type="Proteomes" id="UP000807115"/>
    </source>
</evidence>